<dbReference type="Proteomes" id="UP000256727">
    <property type="component" value="Unassembled WGS sequence"/>
</dbReference>
<dbReference type="AlphaFoldDB" id="A0A3D9LF18"/>
<gene>
    <name evidence="8" type="ORF">C8E99_1852</name>
</gene>
<evidence type="ECO:0000256" key="4">
    <source>
        <dbReference type="ARBA" id="ARBA00022801"/>
    </source>
</evidence>
<feature type="compositionally biased region" description="Low complexity" evidence="7">
    <location>
        <begin position="1"/>
        <end position="14"/>
    </location>
</feature>
<proteinExistence type="predicted"/>
<feature type="region of interest" description="Disordered" evidence="7">
    <location>
        <begin position="1"/>
        <end position="21"/>
    </location>
</feature>
<keyword evidence="5" id="KW-0460">Magnesium</keyword>
<dbReference type="GO" id="GO:0046872">
    <property type="term" value="F:metal ion binding"/>
    <property type="evidence" value="ECO:0007669"/>
    <property type="project" value="UniProtKB-KW"/>
</dbReference>
<accession>A0A3D9LF18</accession>
<evidence type="ECO:0008006" key="10">
    <source>
        <dbReference type="Google" id="ProtNLM"/>
    </source>
</evidence>
<organism evidence="8 9">
    <name type="scientific">Citricoccus muralis</name>
    <dbReference type="NCBI Taxonomy" id="169134"/>
    <lineage>
        <taxon>Bacteria</taxon>
        <taxon>Bacillati</taxon>
        <taxon>Actinomycetota</taxon>
        <taxon>Actinomycetes</taxon>
        <taxon>Micrococcales</taxon>
        <taxon>Micrococcaceae</taxon>
        <taxon>Citricoccus</taxon>
    </lineage>
</organism>
<evidence type="ECO:0000313" key="9">
    <source>
        <dbReference type="Proteomes" id="UP000256727"/>
    </source>
</evidence>
<evidence type="ECO:0000256" key="5">
    <source>
        <dbReference type="ARBA" id="ARBA00022842"/>
    </source>
</evidence>
<keyword evidence="3" id="KW-0479">Metal-binding</keyword>
<name>A0A3D9LF18_9MICC</name>
<comment type="cofactor">
    <cofactor evidence="1">
        <name>Mn(2+)</name>
        <dbReference type="ChEBI" id="CHEBI:29035"/>
    </cofactor>
</comment>
<evidence type="ECO:0000256" key="1">
    <source>
        <dbReference type="ARBA" id="ARBA00001936"/>
    </source>
</evidence>
<dbReference type="PANTHER" id="PTHR12318:SF0">
    <property type="entry name" value="ACYL-COENZYME A DIPHOSPHATASE NUDT19"/>
    <property type="match status" value="1"/>
</dbReference>
<comment type="cofactor">
    <cofactor evidence="2">
        <name>Mg(2+)</name>
        <dbReference type="ChEBI" id="CHEBI:18420"/>
    </cofactor>
</comment>
<evidence type="ECO:0000313" key="8">
    <source>
        <dbReference type="EMBL" id="REE04027.1"/>
    </source>
</evidence>
<evidence type="ECO:0000256" key="2">
    <source>
        <dbReference type="ARBA" id="ARBA00001946"/>
    </source>
</evidence>
<dbReference type="InterPro" id="IPR039121">
    <property type="entry name" value="NUDT19"/>
</dbReference>
<comment type="caution">
    <text evidence="8">The sequence shown here is derived from an EMBL/GenBank/DDBJ whole genome shotgun (WGS) entry which is preliminary data.</text>
</comment>
<protein>
    <recommendedName>
        <fullName evidence="10">Nudix hydrolase domain-containing protein</fullName>
    </recommendedName>
</protein>
<dbReference type="SUPFAM" id="SSF55811">
    <property type="entry name" value="Nudix"/>
    <property type="match status" value="1"/>
</dbReference>
<feature type="compositionally biased region" description="Low complexity" evidence="7">
    <location>
        <begin position="313"/>
        <end position="324"/>
    </location>
</feature>
<dbReference type="GO" id="GO:0016818">
    <property type="term" value="F:hydrolase activity, acting on acid anhydrides, in phosphorus-containing anhydrides"/>
    <property type="evidence" value="ECO:0007669"/>
    <property type="project" value="InterPro"/>
</dbReference>
<evidence type="ECO:0000256" key="7">
    <source>
        <dbReference type="SAM" id="MobiDB-lite"/>
    </source>
</evidence>
<dbReference type="Gene3D" id="3.90.79.10">
    <property type="entry name" value="Nucleoside Triphosphate Pyrophosphohydrolase"/>
    <property type="match status" value="1"/>
</dbReference>
<dbReference type="RefSeq" id="WP_211309012.1">
    <property type="nucleotide sequence ID" value="NZ_QREH01000001.1"/>
</dbReference>
<dbReference type="InterPro" id="IPR015797">
    <property type="entry name" value="NUDIX_hydrolase-like_dom_sf"/>
</dbReference>
<evidence type="ECO:0000256" key="6">
    <source>
        <dbReference type="ARBA" id="ARBA00023211"/>
    </source>
</evidence>
<keyword evidence="6" id="KW-0464">Manganese</keyword>
<evidence type="ECO:0000256" key="3">
    <source>
        <dbReference type="ARBA" id="ARBA00022723"/>
    </source>
</evidence>
<keyword evidence="4" id="KW-0378">Hydrolase</keyword>
<dbReference type="EMBL" id="QREH01000001">
    <property type="protein sequence ID" value="REE04027.1"/>
    <property type="molecule type" value="Genomic_DNA"/>
</dbReference>
<dbReference type="PANTHER" id="PTHR12318">
    <property type="entry name" value="TESTOSTERONE-REGULATED PROTEIN RP2"/>
    <property type="match status" value="1"/>
</dbReference>
<keyword evidence="9" id="KW-1185">Reference proteome</keyword>
<reference evidence="8 9" key="1">
    <citation type="submission" date="2018-07" db="EMBL/GenBank/DDBJ databases">
        <title>Sequencing the genomes of 1000 actinobacteria strains.</title>
        <authorList>
            <person name="Klenk H.-P."/>
        </authorList>
    </citation>
    <scope>NUCLEOTIDE SEQUENCE [LARGE SCALE GENOMIC DNA]</scope>
    <source>
        <strain evidence="8 9">DSM 14442</strain>
    </source>
</reference>
<sequence>MASSPASARTSPRTGLAVGHGPVRRAERALVPRLFELPEDQYVAARSWWVHGERRPRAARRASSVAVVRDGLNGVETLLRYRPGPTPLGSVAFPGGSLDAADEDDCRWFGPAPAQWSRVLGVDDHRLARRHLAGAIRELYEETGILLAGPDAHAVVTNPGGGEWMQARVALDRQELSLPDLVNRRGFGLRTDLLRAVGRWHSPYFSHRRFDTQYFAVAVPHGQDTSLMEGKGLWSAWMPARWVVAGRDSTVLGDAIGQEETVGRMLGRLTVPAVELLLERMAEAGSTVEFLMDLTIRGGVPEFTPELHGSPEGGAASEASEAPGNEADGGGFSLSVDLPGGRWARA</sequence>
<feature type="region of interest" description="Disordered" evidence="7">
    <location>
        <begin position="302"/>
        <end position="346"/>
    </location>
</feature>